<dbReference type="GO" id="GO:0032267">
    <property type="term" value="F:tRNA(Ile)-lysidine synthase activity"/>
    <property type="evidence" value="ECO:0007669"/>
    <property type="project" value="UniProtKB-EC"/>
</dbReference>
<proteinExistence type="inferred from homology"/>
<keyword evidence="3 8" id="KW-0436">Ligase</keyword>
<comment type="catalytic activity">
    <reaction evidence="7 8">
        <text>cytidine(34) in tRNA(Ile2) + L-lysine + ATP = lysidine(34) in tRNA(Ile2) + AMP + diphosphate + H(+)</text>
        <dbReference type="Rhea" id="RHEA:43744"/>
        <dbReference type="Rhea" id="RHEA-COMP:10625"/>
        <dbReference type="Rhea" id="RHEA-COMP:10670"/>
        <dbReference type="ChEBI" id="CHEBI:15378"/>
        <dbReference type="ChEBI" id="CHEBI:30616"/>
        <dbReference type="ChEBI" id="CHEBI:32551"/>
        <dbReference type="ChEBI" id="CHEBI:33019"/>
        <dbReference type="ChEBI" id="CHEBI:82748"/>
        <dbReference type="ChEBI" id="CHEBI:83665"/>
        <dbReference type="ChEBI" id="CHEBI:456215"/>
        <dbReference type="EC" id="6.3.4.19"/>
    </reaction>
</comment>
<dbReference type="PANTHER" id="PTHR43033:SF1">
    <property type="entry name" value="TRNA(ILE)-LYSIDINE SYNTHASE-RELATED"/>
    <property type="match status" value="1"/>
</dbReference>
<gene>
    <name evidence="8 10" type="primary">tilS</name>
    <name evidence="10" type="ORF">G5B37_04525</name>
</gene>
<dbReference type="GO" id="GO:0005737">
    <property type="term" value="C:cytoplasm"/>
    <property type="evidence" value="ECO:0007669"/>
    <property type="project" value="UniProtKB-SubCell"/>
</dbReference>
<dbReference type="GO" id="GO:0006400">
    <property type="term" value="P:tRNA modification"/>
    <property type="evidence" value="ECO:0007669"/>
    <property type="project" value="UniProtKB-UniRule"/>
</dbReference>
<dbReference type="Pfam" id="PF11734">
    <property type="entry name" value="TilS_C"/>
    <property type="match status" value="1"/>
</dbReference>
<dbReference type="PANTHER" id="PTHR43033">
    <property type="entry name" value="TRNA(ILE)-LYSIDINE SYNTHASE-RELATED"/>
    <property type="match status" value="1"/>
</dbReference>
<evidence type="ECO:0000256" key="5">
    <source>
        <dbReference type="ARBA" id="ARBA00022741"/>
    </source>
</evidence>
<evidence type="ECO:0000313" key="11">
    <source>
        <dbReference type="Proteomes" id="UP000505306"/>
    </source>
</evidence>
<evidence type="ECO:0000256" key="1">
    <source>
        <dbReference type="ARBA" id="ARBA00004496"/>
    </source>
</evidence>
<keyword evidence="2 8" id="KW-0963">Cytoplasm</keyword>
<evidence type="ECO:0000256" key="7">
    <source>
        <dbReference type="ARBA" id="ARBA00048539"/>
    </source>
</evidence>
<dbReference type="InterPro" id="IPR012795">
    <property type="entry name" value="tRNA_Ile_lys_synt_N"/>
</dbReference>
<dbReference type="InterPro" id="IPR012796">
    <property type="entry name" value="Lysidine-tRNA-synth_C"/>
</dbReference>
<dbReference type="Pfam" id="PF01171">
    <property type="entry name" value="ATP_bind_3"/>
    <property type="match status" value="1"/>
</dbReference>
<evidence type="ECO:0000256" key="6">
    <source>
        <dbReference type="ARBA" id="ARBA00022840"/>
    </source>
</evidence>
<accession>A0A6G6GMC9</accession>
<dbReference type="SUPFAM" id="SSF52402">
    <property type="entry name" value="Adenine nucleotide alpha hydrolases-like"/>
    <property type="match status" value="1"/>
</dbReference>
<dbReference type="EC" id="6.3.4.19" evidence="8"/>
<organism evidence="10 11">
    <name type="scientific">Rasiella rasia</name>
    <dbReference type="NCBI Taxonomy" id="2744027"/>
    <lineage>
        <taxon>Bacteria</taxon>
        <taxon>Pseudomonadati</taxon>
        <taxon>Bacteroidota</taxon>
        <taxon>Flavobacteriia</taxon>
        <taxon>Flavobacteriales</taxon>
        <taxon>Flavobacteriaceae</taxon>
        <taxon>Rasiella</taxon>
    </lineage>
</organism>
<evidence type="ECO:0000256" key="2">
    <source>
        <dbReference type="ARBA" id="ARBA00022490"/>
    </source>
</evidence>
<dbReference type="NCBIfam" id="TIGR02433">
    <property type="entry name" value="lysidine_TilS_C"/>
    <property type="match status" value="1"/>
</dbReference>
<dbReference type="Gene3D" id="3.40.50.620">
    <property type="entry name" value="HUPs"/>
    <property type="match status" value="1"/>
</dbReference>
<protein>
    <recommendedName>
        <fullName evidence="8">tRNA(Ile)-lysidine synthase</fullName>
        <ecNumber evidence="8">6.3.4.19</ecNumber>
    </recommendedName>
    <alternativeName>
        <fullName evidence="8">tRNA(Ile)-2-lysyl-cytidine synthase</fullName>
    </alternativeName>
    <alternativeName>
        <fullName evidence="8">tRNA(Ile)-lysidine synthetase</fullName>
    </alternativeName>
</protein>
<keyword evidence="6 8" id="KW-0067">ATP-binding</keyword>
<dbReference type="Proteomes" id="UP000505306">
    <property type="component" value="Chromosome"/>
</dbReference>
<comment type="subcellular location">
    <subcellularLocation>
        <location evidence="1 8">Cytoplasm</location>
    </subcellularLocation>
</comment>
<reference evidence="10 11" key="1">
    <citation type="submission" date="2020-02" db="EMBL/GenBank/DDBJ databases">
        <title>Complete genome sequence of Flavobacteriaceae bacterium.</title>
        <authorList>
            <person name="Kim S.-J."/>
            <person name="Kim Y.-S."/>
            <person name="Kim K.-H."/>
        </authorList>
    </citation>
    <scope>NUCLEOTIDE SEQUENCE [LARGE SCALE GENOMIC DNA]</scope>
    <source>
        <strain evidence="10 11">RR4-40</strain>
    </source>
</reference>
<comment type="domain">
    <text evidence="8">The N-terminal region contains the highly conserved SGGXDS motif, predicted to be a P-loop motif involved in ATP binding.</text>
</comment>
<dbReference type="InterPro" id="IPR014729">
    <property type="entry name" value="Rossmann-like_a/b/a_fold"/>
</dbReference>
<dbReference type="RefSeq" id="WP_164678880.1">
    <property type="nucleotide sequence ID" value="NZ_CP049057.1"/>
</dbReference>
<keyword evidence="4 8" id="KW-0819">tRNA processing</keyword>
<dbReference type="GO" id="GO:0005524">
    <property type="term" value="F:ATP binding"/>
    <property type="evidence" value="ECO:0007669"/>
    <property type="project" value="UniProtKB-UniRule"/>
</dbReference>
<comment type="similarity">
    <text evidence="8">Belongs to the tRNA(Ile)-lysidine synthase family.</text>
</comment>
<comment type="function">
    <text evidence="8">Ligates lysine onto the cytidine present at position 34 of the AUA codon-specific tRNA(Ile) that contains the anticodon CAU, in an ATP-dependent manner. Cytidine is converted to lysidine, thus changing the amino acid specificity of the tRNA from methionine to isoleucine.</text>
</comment>
<keyword evidence="11" id="KW-1185">Reference proteome</keyword>
<evidence type="ECO:0000256" key="8">
    <source>
        <dbReference type="HAMAP-Rule" id="MF_01161"/>
    </source>
</evidence>
<name>A0A6G6GMC9_9FLAO</name>
<feature type="binding site" evidence="8">
    <location>
        <begin position="26"/>
        <end position="31"/>
    </location>
    <ligand>
        <name>ATP</name>
        <dbReference type="ChEBI" id="CHEBI:30616"/>
    </ligand>
</feature>
<dbReference type="EMBL" id="CP049057">
    <property type="protein sequence ID" value="QIE58851.1"/>
    <property type="molecule type" value="Genomic_DNA"/>
</dbReference>
<dbReference type="AlphaFoldDB" id="A0A6G6GMC9"/>
<evidence type="ECO:0000259" key="9">
    <source>
        <dbReference type="SMART" id="SM00977"/>
    </source>
</evidence>
<dbReference type="SMART" id="SM00977">
    <property type="entry name" value="TilS_C"/>
    <property type="match status" value="1"/>
</dbReference>
<dbReference type="CDD" id="cd01992">
    <property type="entry name" value="TilS_N"/>
    <property type="match status" value="1"/>
</dbReference>
<dbReference type="InterPro" id="IPR012094">
    <property type="entry name" value="tRNA_Ile_lys_synt"/>
</dbReference>
<evidence type="ECO:0000256" key="4">
    <source>
        <dbReference type="ARBA" id="ARBA00022694"/>
    </source>
</evidence>
<sequence>MLSSFLKHIQTHFSFFEDAKLLIACSGGVDSVVLTYLLKELNYTIALAHCNFSLRGNESNEDAKFVESLAKKLNLPFHSETFDTKLFARKHKLSTQMAARELRYNWFNELLDTHAYTHVLTGHHADDDLETFFINLSRGTGLRGLTGIPVQNEGVVRPLLPYPRTAILEYAKKMEFFWREDSSNIKTDYLRNKLRLEVLPKFKEVSEKTLQNFQKTQQHLQGSQQLVEDYMALIYNLVVTEIPEGYSINVSKISELPNTNALLYELLNPFGFTSWNDIFSLLTAQTGKEVKSVSHRLLKNRNELLLTKIDENTGEKQFFIKKNEEIISNPIFLRFSPTEKIGNIENTTVFVDMEKLTYPLTLRKWQQGDVFQPFGMKGKKKLSKFFKDEKLSLVAKQNVWLLCSQDKIVWVVNHRLDERFKVTPKTKQLLKITSRE</sequence>
<evidence type="ECO:0000313" key="10">
    <source>
        <dbReference type="EMBL" id="QIE58851.1"/>
    </source>
</evidence>
<dbReference type="HAMAP" id="MF_01161">
    <property type="entry name" value="tRNA_Ile_lys_synt"/>
    <property type="match status" value="1"/>
</dbReference>
<feature type="domain" description="Lysidine-tRNA(Ile) synthetase C-terminal" evidence="9">
    <location>
        <begin position="360"/>
        <end position="432"/>
    </location>
</feature>
<dbReference type="KEGG" id="mgel:G5B37_04525"/>
<dbReference type="InterPro" id="IPR011063">
    <property type="entry name" value="TilS/TtcA_N"/>
</dbReference>
<dbReference type="NCBIfam" id="TIGR02432">
    <property type="entry name" value="lysidine_TilS_N"/>
    <property type="match status" value="1"/>
</dbReference>
<keyword evidence="5 8" id="KW-0547">Nucleotide-binding</keyword>
<evidence type="ECO:0000256" key="3">
    <source>
        <dbReference type="ARBA" id="ARBA00022598"/>
    </source>
</evidence>
<dbReference type="SUPFAM" id="SSF56037">
    <property type="entry name" value="PheT/TilS domain"/>
    <property type="match status" value="1"/>
</dbReference>